<evidence type="ECO:0000313" key="2">
    <source>
        <dbReference type="EMBL" id="JAV29172.1"/>
    </source>
</evidence>
<proteinExistence type="predicted"/>
<dbReference type="InterPro" id="IPR011009">
    <property type="entry name" value="Kinase-like_dom_sf"/>
</dbReference>
<dbReference type="SUPFAM" id="SSF56112">
    <property type="entry name" value="Protein kinase-like (PK-like)"/>
    <property type="match status" value="1"/>
</dbReference>
<dbReference type="Pfam" id="PF02958">
    <property type="entry name" value="EcKL"/>
    <property type="match status" value="1"/>
</dbReference>
<accession>A0A1Q3FNT9</accession>
<dbReference type="AlphaFoldDB" id="A0A1Q3FNT9"/>
<dbReference type="PANTHER" id="PTHR11012:SF4">
    <property type="entry name" value="LD42035P"/>
    <property type="match status" value="1"/>
</dbReference>
<reference evidence="2" key="1">
    <citation type="submission" date="2017-01" db="EMBL/GenBank/DDBJ databases">
        <title>A deep insight into the sialotranscriptome of adult male and female Cluex tarsalis mosquitoes.</title>
        <authorList>
            <person name="Ribeiro J.M."/>
            <person name="Moreira F."/>
            <person name="Bernard K.A."/>
            <person name="Calvo E."/>
        </authorList>
    </citation>
    <scope>NUCLEOTIDE SEQUENCE</scope>
    <source>
        <strain evidence="2">Kern County</strain>
        <tissue evidence="2">Salivary glands</tissue>
    </source>
</reference>
<dbReference type="PANTHER" id="PTHR11012">
    <property type="entry name" value="PROTEIN KINASE-LIKE DOMAIN-CONTAINING"/>
    <property type="match status" value="1"/>
</dbReference>
<evidence type="ECO:0000259" key="1">
    <source>
        <dbReference type="SMART" id="SM00587"/>
    </source>
</evidence>
<dbReference type="SMART" id="SM00587">
    <property type="entry name" value="CHK"/>
    <property type="match status" value="1"/>
</dbReference>
<dbReference type="EMBL" id="GFDL01005873">
    <property type="protein sequence ID" value="JAV29172.1"/>
    <property type="molecule type" value="Transcribed_RNA"/>
</dbReference>
<dbReference type="Gene3D" id="3.90.1200.10">
    <property type="match status" value="1"/>
</dbReference>
<sequence length="441" mass="51121">MADNKKLKFLKTILPGRILAESKRTDEELVQVELTTPDHLDGFMSTIHRLVLVTRNKSTGEEKTSNLMVKVMKGDQSFRDSCQSPKQFCNEIFIYTKVIPCFQQLLESSKCSVRGDRWCPKVVFGVAGKIPEYSDCSETILVMENIALEGFKAGPRNDLDEDHLVLMARNIAQFHACTYAMKITKDPRLEELVKGIIPFDFVSEGKVLDSYAMFFKMGLDRLFEYLDKNPKLLDSERFKNDISALRSRYAEAPVHLMQKLLHQDEFSVILHGDYNRNNVLFKYENGKPVDIRMFDFQENRYGTPAIDLTFFMCMSMPTGLRERFWYPLLEQYHDSLMLTLTDILKCDTNDPRLAPFSYENFKKHLQRYGMYGGMIAVHFLPWMICPEEECAQLAFHFANDMYSPEMKHWLNTAGGEAVDIRLTEVFKHLSLQGYFAVVHED</sequence>
<dbReference type="InterPro" id="IPR015897">
    <property type="entry name" value="CHK_kinase-like"/>
</dbReference>
<protein>
    <submittedName>
        <fullName evidence="2">Putative juvenile hormone-inducible protein</fullName>
    </submittedName>
</protein>
<dbReference type="InterPro" id="IPR004119">
    <property type="entry name" value="EcKL"/>
</dbReference>
<feature type="domain" description="CHK kinase-like" evidence="1">
    <location>
        <begin position="141"/>
        <end position="342"/>
    </location>
</feature>
<name>A0A1Q3FNT9_CULTA</name>
<organism evidence="2">
    <name type="scientific">Culex tarsalis</name>
    <name type="common">Encephalitis mosquito</name>
    <dbReference type="NCBI Taxonomy" id="7177"/>
    <lineage>
        <taxon>Eukaryota</taxon>
        <taxon>Metazoa</taxon>
        <taxon>Ecdysozoa</taxon>
        <taxon>Arthropoda</taxon>
        <taxon>Hexapoda</taxon>
        <taxon>Insecta</taxon>
        <taxon>Pterygota</taxon>
        <taxon>Neoptera</taxon>
        <taxon>Endopterygota</taxon>
        <taxon>Diptera</taxon>
        <taxon>Nematocera</taxon>
        <taxon>Culicoidea</taxon>
        <taxon>Culicidae</taxon>
        <taxon>Culicinae</taxon>
        <taxon>Culicini</taxon>
        <taxon>Culex</taxon>
        <taxon>Culex</taxon>
    </lineage>
</organism>